<feature type="domain" description="HMG box" evidence="5">
    <location>
        <begin position="107"/>
        <end position="173"/>
    </location>
</feature>
<evidence type="ECO:0000256" key="4">
    <source>
        <dbReference type="SAM" id="MobiDB-lite"/>
    </source>
</evidence>
<dbReference type="Pfam" id="PF00505">
    <property type="entry name" value="HMG_box"/>
    <property type="match status" value="1"/>
</dbReference>
<sequence length="744" mass="84127">MPHLGEVLARLGLTSYQETLTRHGFRDWDTVLDITEEDLSRLGFKLGHRRSLQREIATFRGLPASASLDAAQSPVDLGVATLSLQSSPPPREKRRYRRHPRADPNAPRKPKTAYVNFADQLRTHPDIRTLSFVDIAKEVGRQWQILPPEQKRVWESQAARAMQEYELQMDEYKKTDSWRKYQIYLAEFKATHNQNNKTKRPSTNRPDSFVRAESSRASPASTESLSPHIASEHVEDDVEVRHKALTLAFSELISLRGEILLDGVSPYDEQHLPPESLTRRAMHAFVQGTSSLLHMWTHAQVDDIADAIYRRAGPIDPMTLAECFTVTAMGSHYDPGCFPSRIRRVLCASATLHFNEQNASFDYFRTTRLLLSLSFYAVIEKHMSARYLVAAGLQIARWRYPLLRHGEPTALLDMWRRLFQSLIFTDCWLSYTLGYPPDVTADDIAFACTPFHLDAATIEELVQTQTSKIGLVAAEIGKTLASPDAATRTNIDMLAQKLEAWRRAVPRPLQLEVVTTSNPANLSVDQKRAVLLVYILYMGAIILLYRQTLVASTEAYLTDDTGSQCGDARPYRDECGEAARQIAHILRVVTADGVPNPRCWLLIYWSFTACIVLMFTATHKLVDGDFEIAGSDLSCAQTCIDILRAARADEHLAPRFLDIIAPLHHGLRQIHQRVVGKARTSIFMLVQSDPSKHSPPIPVSKEEVRPCLEKLCELLTDPFGRNQQEPGGRRMLNADGSYSEFWWK</sequence>
<accession>A0A6A6VDM7</accession>
<dbReference type="CDD" id="cd12148">
    <property type="entry name" value="fungal_TF_MHR"/>
    <property type="match status" value="1"/>
</dbReference>
<dbReference type="PANTHER" id="PTHR46040">
    <property type="entry name" value="HIGH MOBILITY GROUP PROTEIN 2"/>
    <property type="match status" value="1"/>
</dbReference>
<evidence type="ECO:0000259" key="5">
    <source>
        <dbReference type="PROSITE" id="PS50118"/>
    </source>
</evidence>
<feature type="region of interest" description="Disordered" evidence="4">
    <location>
        <begin position="192"/>
        <end position="228"/>
    </location>
</feature>
<evidence type="ECO:0000256" key="3">
    <source>
        <dbReference type="PROSITE-ProRule" id="PRU00267"/>
    </source>
</evidence>
<dbReference type="EMBL" id="MU006569">
    <property type="protein sequence ID" value="KAF2748293.1"/>
    <property type="molecule type" value="Genomic_DNA"/>
</dbReference>
<reference evidence="6" key="1">
    <citation type="journal article" date="2020" name="Stud. Mycol.">
        <title>101 Dothideomycetes genomes: a test case for predicting lifestyles and emergence of pathogens.</title>
        <authorList>
            <person name="Haridas S."/>
            <person name="Albert R."/>
            <person name="Binder M."/>
            <person name="Bloem J."/>
            <person name="Labutti K."/>
            <person name="Salamov A."/>
            <person name="Andreopoulos B."/>
            <person name="Baker S."/>
            <person name="Barry K."/>
            <person name="Bills G."/>
            <person name="Bluhm B."/>
            <person name="Cannon C."/>
            <person name="Castanera R."/>
            <person name="Culley D."/>
            <person name="Daum C."/>
            <person name="Ezra D."/>
            <person name="Gonzalez J."/>
            <person name="Henrissat B."/>
            <person name="Kuo A."/>
            <person name="Liang C."/>
            <person name="Lipzen A."/>
            <person name="Lutzoni F."/>
            <person name="Magnuson J."/>
            <person name="Mondo S."/>
            <person name="Nolan M."/>
            <person name="Ohm R."/>
            <person name="Pangilinan J."/>
            <person name="Park H.-J."/>
            <person name="Ramirez L."/>
            <person name="Alfaro M."/>
            <person name="Sun H."/>
            <person name="Tritt A."/>
            <person name="Yoshinaga Y."/>
            <person name="Zwiers L.-H."/>
            <person name="Turgeon B."/>
            <person name="Goodwin S."/>
            <person name="Spatafora J."/>
            <person name="Crous P."/>
            <person name="Grigoriev I."/>
        </authorList>
    </citation>
    <scope>NUCLEOTIDE SEQUENCE</scope>
    <source>
        <strain evidence="6">CBS 119925</strain>
    </source>
</reference>
<feature type="region of interest" description="Disordered" evidence="4">
    <location>
        <begin position="80"/>
        <end position="110"/>
    </location>
</feature>
<dbReference type="GO" id="GO:0003677">
    <property type="term" value="F:DNA binding"/>
    <property type="evidence" value="ECO:0007669"/>
    <property type="project" value="UniProtKB-UniRule"/>
</dbReference>
<keyword evidence="2 3" id="KW-0539">Nucleus</keyword>
<dbReference type="Proteomes" id="UP000799440">
    <property type="component" value="Unassembled WGS sequence"/>
</dbReference>
<proteinExistence type="predicted"/>
<evidence type="ECO:0000256" key="1">
    <source>
        <dbReference type="ARBA" id="ARBA00023125"/>
    </source>
</evidence>
<dbReference type="SMART" id="SM00398">
    <property type="entry name" value="HMG"/>
    <property type="match status" value="1"/>
</dbReference>
<feature type="DNA-binding region" description="HMG box" evidence="3">
    <location>
        <begin position="107"/>
        <end position="173"/>
    </location>
</feature>
<dbReference type="Gene3D" id="1.10.30.10">
    <property type="entry name" value="High mobility group box domain"/>
    <property type="match status" value="1"/>
</dbReference>
<dbReference type="SUPFAM" id="SSF47769">
    <property type="entry name" value="SAM/Pointed domain"/>
    <property type="match status" value="1"/>
</dbReference>
<dbReference type="InterPro" id="IPR051965">
    <property type="entry name" value="ChromReg_NeuronalGeneExpr"/>
</dbReference>
<protein>
    <recommendedName>
        <fullName evidence="5">HMG box domain-containing protein</fullName>
    </recommendedName>
</protein>
<keyword evidence="7" id="KW-1185">Reference proteome</keyword>
<keyword evidence="1 3" id="KW-0238">DNA-binding</keyword>
<dbReference type="GO" id="GO:0005634">
    <property type="term" value="C:nucleus"/>
    <property type="evidence" value="ECO:0007669"/>
    <property type="project" value="UniProtKB-UniRule"/>
</dbReference>
<dbReference type="OrthoDB" id="1919336at2759"/>
<evidence type="ECO:0000256" key="2">
    <source>
        <dbReference type="ARBA" id="ARBA00023242"/>
    </source>
</evidence>
<dbReference type="SUPFAM" id="SSF47095">
    <property type="entry name" value="HMG-box"/>
    <property type="match status" value="1"/>
</dbReference>
<dbReference type="Gene3D" id="1.10.150.50">
    <property type="entry name" value="Transcription Factor, Ets-1"/>
    <property type="match status" value="1"/>
</dbReference>
<evidence type="ECO:0000313" key="7">
    <source>
        <dbReference type="Proteomes" id="UP000799440"/>
    </source>
</evidence>
<evidence type="ECO:0000313" key="6">
    <source>
        <dbReference type="EMBL" id="KAF2748293.1"/>
    </source>
</evidence>
<dbReference type="PANTHER" id="PTHR46040:SF3">
    <property type="entry name" value="HIGH MOBILITY GROUP PROTEIN 2"/>
    <property type="match status" value="1"/>
</dbReference>
<dbReference type="AlphaFoldDB" id="A0A6A6VDM7"/>
<dbReference type="PROSITE" id="PS50118">
    <property type="entry name" value="HMG_BOX_2"/>
    <property type="match status" value="1"/>
</dbReference>
<gene>
    <name evidence="6" type="ORF">M011DRAFT_400755</name>
</gene>
<dbReference type="GO" id="GO:0010468">
    <property type="term" value="P:regulation of gene expression"/>
    <property type="evidence" value="ECO:0007669"/>
    <property type="project" value="TreeGrafter"/>
</dbReference>
<dbReference type="InterPro" id="IPR013761">
    <property type="entry name" value="SAM/pointed_sf"/>
</dbReference>
<dbReference type="CDD" id="cd09487">
    <property type="entry name" value="SAM_superfamily"/>
    <property type="match status" value="1"/>
</dbReference>
<dbReference type="InterPro" id="IPR009071">
    <property type="entry name" value="HMG_box_dom"/>
</dbReference>
<dbReference type="Pfam" id="PF00536">
    <property type="entry name" value="SAM_1"/>
    <property type="match status" value="1"/>
</dbReference>
<organism evidence="6 7">
    <name type="scientific">Sporormia fimetaria CBS 119925</name>
    <dbReference type="NCBI Taxonomy" id="1340428"/>
    <lineage>
        <taxon>Eukaryota</taxon>
        <taxon>Fungi</taxon>
        <taxon>Dikarya</taxon>
        <taxon>Ascomycota</taxon>
        <taxon>Pezizomycotina</taxon>
        <taxon>Dothideomycetes</taxon>
        <taxon>Pleosporomycetidae</taxon>
        <taxon>Pleosporales</taxon>
        <taxon>Sporormiaceae</taxon>
        <taxon>Sporormia</taxon>
    </lineage>
</organism>
<dbReference type="InterPro" id="IPR001660">
    <property type="entry name" value="SAM"/>
</dbReference>
<dbReference type="InterPro" id="IPR036910">
    <property type="entry name" value="HMG_box_dom_sf"/>
</dbReference>
<name>A0A6A6VDM7_9PLEO</name>
<feature type="compositionally biased region" description="Polar residues" evidence="4">
    <location>
        <begin position="215"/>
        <end position="225"/>
    </location>
</feature>